<organism evidence="1 2">
    <name type="scientific">Vaccinium darrowii</name>
    <dbReference type="NCBI Taxonomy" id="229202"/>
    <lineage>
        <taxon>Eukaryota</taxon>
        <taxon>Viridiplantae</taxon>
        <taxon>Streptophyta</taxon>
        <taxon>Embryophyta</taxon>
        <taxon>Tracheophyta</taxon>
        <taxon>Spermatophyta</taxon>
        <taxon>Magnoliopsida</taxon>
        <taxon>eudicotyledons</taxon>
        <taxon>Gunneridae</taxon>
        <taxon>Pentapetalae</taxon>
        <taxon>asterids</taxon>
        <taxon>Ericales</taxon>
        <taxon>Ericaceae</taxon>
        <taxon>Vaccinioideae</taxon>
        <taxon>Vaccinieae</taxon>
        <taxon>Vaccinium</taxon>
    </lineage>
</organism>
<name>A0ACB7WYX6_9ERIC</name>
<keyword evidence="2" id="KW-1185">Reference proteome</keyword>
<accession>A0ACB7WYX6</accession>
<evidence type="ECO:0000313" key="1">
    <source>
        <dbReference type="EMBL" id="KAH7833632.1"/>
    </source>
</evidence>
<dbReference type="Proteomes" id="UP000828048">
    <property type="component" value="Chromosome 2"/>
</dbReference>
<dbReference type="EMBL" id="CM037152">
    <property type="protein sequence ID" value="KAH7833632.1"/>
    <property type="molecule type" value="Genomic_DNA"/>
</dbReference>
<comment type="caution">
    <text evidence="1">The sequence shown here is derived from an EMBL/GenBank/DDBJ whole genome shotgun (WGS) entry which is preliminary data.</text>
</comment>
<sequence>MALERLTLAPPPVRDGQNPPGDGGDDGNRSSSSAARLPRWTRQEILVLIQGKRVAETRVRRGRVAGMGIGSGQVEPKWASVSSYCKQHGVNRGPVQCRKRWSNLAGDYKKIKEWEKTQARDNEGDSFWVMRNDLRRERKLPGFFDREVYDILDSGSTAAEVAEGISPVGLGLGLAVSVEVAEEEGKEAEEEMEEEGEARGEAVFDSGRSAAAEDGLFSDFEQEEGGGGSGKEFAASKEVPLTSVPPSFPFSGAKHGTQQTSNPETGARPEEGRKRKRFAADGDEETNTLQSQLMEILERNGRMLSAQLEAQNTNFQLDREQRKDHMDSLVAVLDKVAGALGRIADKL</sequence>
<gene>
    <name evidence="1" type="ORF">Vadar_008244</name>
</gene>
<reference evidence="1 2" key="1">
    <citation type="journal article" date="2021" name="Hortic Res">
        <title>High-quality reference genome and annotation aids understanding of berry development for evergreen blueberry (Vaccinium darrowii).</title>
        <authorList>
            <person name="Yu J."/>
            <person name="Hulse-Kemp A.M."/>
            <person name="Babiker E."/>
            <person name="Staton M."/>
        </authorList>
    </citation>
    <scope>NUCLEOTIDE SEQUENCE [LARGE SCALE GENOMIC DNA]</scope>
    <source>
        <strain evidence="2">cv. NJ 8807/NJ 8810</strain>
        <tissue evidence="1">Young leaf</tissue>
    </source>
</reference>
<evidence type="ECO:0000313" key="2">
    <source>
        <dbReference type="Proteomes" id="UP000828048"/>
    </source>
</evidence>
<protein>
    <submittedName>
        <fullName evidence="1">Uncharacterized protein</fullName>
    </submittedName>
</protein>
<proteinExistence type="predicted"/>